<dbReference type="Proteomes" id="UP000241090">
    <property type="component" value="Segment"/>
</dbReference>
<name>A0A2H4P6V0_9CAUD</name>
<accession>A0A2H4P6V0</accession>
<reference evidence="1 2" key="1">
    <citation type="submission" date="2017-09" db="EMBL/GenBank/DDBJ databases">
        <authorList>
            <person name="Ehlers B."/>
            <person name="Leendertz F.H."/>
        </authorList>
    </citation>
    <scope>NUCLEOTIDE SEQUENCE [LARGE SCALE GENOMIC DNA]</scope>
</reference>
<organism evidence="1 2">
    <name type="scientific">Pseudomonas phage tabernarius</name>
    <dbReference type="NCBI Taxonomy" id="2048978"/>
    <lineage>
        <taxon>Viruses</taxon>
        <taxon>Duplodnaviria</taxon>
        <taxon>Heunggongvirae</taxon>
        <taxon>Uroviricota</taxon>
        <taxon>Caudoviricetes</taxon>
        <taxon>Lindbergviridae</taxon>
        <taxon>Tabernariusvirus</taxon>
        <taxon>Tabernariusvirus tabernarius</taxon>
    </lineage>
</organism>
<keyword evidence="2" id="KW-1185">Reference proteome</keyword>
<dbReference type="OrthoDB" id="11936at10239"/>
<protein>
    <submittedName>
        <fullName evidence="1">Uncharacterized protein</fullName>
    </submittedName>
</protein>
<evidence type="ECO:0000313" key="2">
    <source>
        <dbReference type="Proteomes" id="UP000241090"/>
    </source>
</evidence>
<proteinExistence type="predicted"/>
<gene>
    <name evidence="1" type="ORF">CNR33_00052</name>
</gene>
<dbReference type="EMBL" id="MG018926">
    <property type="protein sequence ID" value="ATW57898.1"/>
    <property type="molecule type" value="Genomic_DNA"/>
</dbReference>
<sequence length="148" mass="16428">MGAYPTNNRRPKMIELQLPNGTQKLVTVSTFPALVGWDMQQRFLEFAATTDSEIRTKYTMDVLSFAKIISGENELPLATSALIDNHLGTWENIKVVFEAVLTLNGINPLTHADKPQFWSDAGEKMAIAFVAESIKLFGPALKMELPTT</sequence>
<evidence type="ECO:0000313" key="1">
    <source>
        <dbReference type="EMBL" id="ATW57898.1"/>
    </source>
</evidence>